<keyword evidence="2" id="KW-1185">Reference proteome</keyword>
<dbReference type="Proteomes" id="UP000219338">
    <property type="component" value="Unassembled WGS sequence"/>
</dbReference>
<evidence type="ECO:0000313" key="2">
    <source>
        <dbReference type="Proteomes" id="UP000219338"/>
    </source>
</evidence>
<dbReference type="AlphaFoldDB" id="A0A284R7C4"/>
<name>A0A284R7C4_ARMOS</name>
<gene>
    <name evidence="1" type="ORF">ARMOST_07984</name>
</gene>
<evidence type="ECO:0000313" key="1">
    <source>
        <dbReference type="EMBL" id="SJL04616.1"/>
    </source>
</evidence>
<proteinExistence type="predicted"/>
<protein>
    <submittedName>
        <fullName evidence="1">Uncharacterized protein</fullName>
    </submittedName>
</protein>
<accession>A0A284R7C4</accession>
<organism evidence="1 2">
    <name type="scientific">Armillaria ostoyae</name>
    <name type="common">Armillaria root rot fungus</name>
    <dbReference type="NCBI Taxonomy" id="47428"/>
    <lineage>
        <taxon>Eukaryota</taxon>
        <taxon>Fungi</taxon>
        <taxon>Dikarya</taxon>
        <taxon>Basidiomycota</taxon>
        <taxon>Agaricomycotina</taxon>
        <taxon>Agaricomycetes</taxon>
        <taxon>Agaricomycetidae</taxon>
        <taxon>Agaricales</taxon>
        <taxon>Marasmiineae</taxon>
        <taxon>Physalacriaceae</taxon>
        <taxon>Armillaria</taxon>
    </lineage>
</organism>
<reference evidence="2" key="1">
    <citation type="journal article" date="2017" name="Nat. Ecol. Evol.">
        <title>Genome expansion and lineage-specific genetic innovations in the forest pathogenic fungi Armillaria.</title>
        <authorList>
            <person name="Sipos G."/>
            <person name="Prasanna A.N."/>
            <person name="Walter M.C."/>
            <person name="O'Connor E."/>
            <person name="Balint B."/>
            <person name="Krizsan K."/>
            <person name="Kiss B."/>
            <person name="Hess J."/>
            <person name="Varga T."/>
            <person name="Slot J."/>
            <person name="Riley R."/>
            <person name="Boka B."/>
            <person name="Rigling D."/>
            <person name="Barry K."/>
            <person name="Lee J."/>
            <person name="Mihaltcheva S."/>
            <person name="LaButti K."/>
            <person name="Lipzen A."/>
            <person name="Waldron R."/>
            <person name="Moloney N.M."/>
            <person name="Sperisen C."/>
            <person name="Kredics L."/>
            <person name="Vagvoelgyi C."/>
            <person name="Patrignani A."/>
            <person name="Fitzpatrick D."/>
            <person name="Nagy I."/>
            <person name="Doyle S."/>
            <person name="Anderson J.B."/>
            <person name="Grigoriev I.V."/>
            <person name="Gueldener U."/>
            <person name="Muensterkoetter M."/>
            <person name="Nagy L.G."/>
        </authorList>
    </citation>
    <scope>NUCLEOTIDE SEQUENCE [LARGE SCALE GENOMIC DNA]</scope>
    <source>
        <strain evidence="2">C18/9</strain>
    </source>
</reference>
<dbReference type="EMBL" id="FUEG01000005">
    <property type="protein sequence ID" value="SJL04616.1"/>
    <property type="molecule type" value="Genomic_DNA"/>
</dbReference>
<sequence length="78" mass="9078">MITDLELLRPSNLRLHTFRCTACVITQDYYILNQLVNASLLNHCFIPRRPCPAAGYHSTETRCGLRIFARLKLKEWLS</sequence>